<dbReference type="Proteomes" id="UP000295254">
    <property type="component" value="Unassembled WGS sequence"/>
</dbReference>
<accession>A0A1H2NTQ6</accession>
<name>A0A1H2NTQ6_PSEVA</name>
<dbReference type="OrthoDB" id="1523598at2"/>
<dbReference type="Gene3D" id="3.30.1380.10">
    <property type="match status" value="1"/>
</dbReference>
<dbReference type="InterPro" id="IPR002477">
    <property type="entry name" value="Peptidoglycan-bd-like"/>
</dbReference>
<dbReference type="Pfam" id="PF11860">
    <property type="entry name" value="Muramidase"/>
    <property type="match status" value="1"/>
</dbReference>
<reference evidence="4" key="1">
    <citation type="journal article" date="2019" name="bioRxiv">
        <title>Bacterially produced spermidine induces plant systemic susceptibility to pathogens.</title>
        <authorList>
            <person name="Melnyk R.A."/>
            <person name="Beskrovnaya P.A."/>
            <person name="Liu Z."/>
            <person name="Song Y."/>
            <person name="Haney C.H."/>
        </authorList>
    </citation>
    <scope>NUCLEOTIDE SEQUENCE [LARGE SCALE GENOMIC DNA]</scope>
    <source>
        <strain evidence="4">Dha-51</strain>
    </source>
</reference>
<dbReference type="InterPro" id="IPR024408">
    <property type="entry name" value="Muramidase"/>
</dbReference>
<dbReference type="InterPro" id="IPR036366">
    <property type="entry name" value="PGBDSf"/>
</dbReference>
<evidence type="ECO:0000313" key="4">
    <source>
        <dbReference type="Proteomes" id="UP000295254"/>
    </source>
</evidence>
<comment type="caution">
    <text evidence="3">The sequence shown here is derived from an EMBL/GenBank/DDBJ whole genome shotgun (WGS) entry which is preliminary data.</text>
</comment>
<dbReference type="STRING" id="95300.SAMN05216558_2955"/>
<dbReference type="Pfam" id="PF01471">
    <property type="entry name" value="PG_binding_1"/>
    <property type="match status" value="1"/>
</dbReference>
<dbReference type="AlphaFoldDB" id="A0A1H2NTQ6"/>
<keyword evidence="4" id="KW-1185">Reference proteome</keyword>
<gene>
    <name evidence="3" type="ORF">EIY72_11340</name>
</gene>
<evidence type="ECO:0000259" key="2">
    <source>
        <dbReference type="Pfam" id="PF11860"/>
    </source>
</evidence>
<feature type="domain" description="Peptidoglycan binding-like" evidence="1">
    <location>
        <begin position="170"/>
        <end position="224"/>
    </location>
</feature>
<organism evidence="3 4">
    <name type="scientific">Pseudomonas vancouverensis</name>
    <dbReference type="NCBI Taxonomy" id="95300"/>
    <lineage>
        <taxon>Bacteria</taxon>
        <taxon>Pseudomonadati</taxon>
        <taxon>Pseudomonadota</taxon>
        <taxon>Gammaproteobacteria</taxon>
        <taxon>Pseudomonadales</taxon>
        <taxon>Pseudomonadaceae</taxon>
        <taxon>Pseudomonas</taxon>
    </lineage>
</organism>
<dbReference type="Gene3D" id="1.10.101.10">
    <property type="entry name" value="PGBD-like superfamily/PGBD"/>
    <property type="match status" value="1"/>
</dbReference>
<dbReference type="InterPro" id="IPR036365">
    <property type="entry name" value="PGBD-like_sf"/>
</dbReference>
<dbReference type="SUPFAM" id="SSF47240">
    <property type="entry name" value="Ferritin-like"/>
    <property type="match status" value="1"/>
</dbReference>
<sequence length="436" mass="49358">MSLVFEQIKFLQDIRRLLEFAESNGLLAVGGELERKPEMQELYLRDGRARTMDSMHLRKCALDLNFFKQQGDDIQWVSSNFELEALGQFWEALDGRNGWGGHATPDIDIAHFERNLGAWPTRTVSDLEPALADVEVMAVSSEDRPSAVIQRAEAGTLVNLRRGCQDRTLILRLQEKLQKLQKLQLIDSQSGEYDAKTEAAVVKFQKDNDLIVDGIVGPKTWNTLDAAIANPADSPNPANSLWLADADIADAATQWALDQDIVRAVYKVESNGRGFVDGFPKSLFEGHVFWARLQKYGIDPLRLAPGNRDILYPRWTRDFYGNAVKERDRLARAQAIHSAAALESASWGLFQIMGYHWSDLGYSGIDAFVALMKQHEREHLRAFGQFIKTRTLRKKPLVDLLRNLEWADFAYAYNGAGYRANAYDDKLEAAYRKFKG</sequence>
<evidence type="ECO:0000259" key="1">
    <source>
        <dbReference type="Pfam" id="PF01471"/>
    </source>
</evidence>
<evidence type="ECO:0000313" key="3">
    <source>
        <dbReference type="EMBL" id="TDB65001.1"/>
    </source>
</evidence>
<protein>
    <submittedName>
        <fullName evidence="3">DUF3380 domain-containing protein</fullName>
    </submittedName>
</protein>
<dbReference type="InterPro" id="IPR009078">
    <property type="entry name" value="Ferritin-like_SF"/>
</dbReference>
<dbReference type="SUPFAM" id="SSF55166">
    <property type="entry name" value="Hedgehog/DD-peptidase"/>
    <property type="match status" value="1"/>
</dbReference>
<dbReference type="EMBL" id="RRZK01000009">
    <property type="protein sequence ID" value="TDB65001.1"/>
    <property type="molecule type" value="Genomic_DNA"/>
</dbReference>
<dbReference type="InterPro" id="IPR009045">
    <property type="entry name" value="Zn_M74/Hedgehog-like"/>
</dbReference>
<proteinExistence type="predicted"/>
<dbReference type="SUPFAM" id="SSF47090">
    <property type="entry name" value="PGBD-like"/>
    <property type="match status" value="1"/>
</dbReference>
<dbReference type="RefSeq" id="WP_093223533.1">
    <property type="nucleotide sequence ID" value="NZ_LT629803.1"/>
</dbReference>
<feature type="domain" description="N-acetylmuramidase" evidence="2">
    <location>
        <begin position="260"/>
        <end position="435"/>
    </location>
</feature>